<evidence type="ECO:0000313" key="2">
    <source>
        <dbReference type="Proteomes" id="UP000307440"/>
    </source>
</evidence>
<dbReference type="EMBL" id="ML210227">
    <property type="protein sequence ID" value="TFK23016.1"/>
    <property type="molecule type" value="Genomic_DNA"/>
</dbReference>
<evidence type="ECO:0000313" key="1">
    <source>
        <dbReference type="EMBL" id="TFK23016.1"/>
    </source>
</evidence>
<protein>
    <submittedName>
        <fullName evidence="1">Uncharacterized protein</fullName>
    </submittedName>
</protein>
<sequence length="84" mass="9226">MSITQSSLKAYVWVIAVLIFQTTRPVFVAAAPVTQLVPSLLNKPVLAKPKLLVPLKPEILIPPVRIPIVKLPVFNPECSRSICI</sequence>
<proteinExistence type="predicted"/>
<reference evidence="1 2" key="1">
    <citation type="journal article" date="2019" name="Nat. Ecol. Evol.">
        <title>Megaphylogeny resolves global patterns of mushroom evolution.</title>
        <authorList>
            <person name="Varga T."/>
            <person name="Krizsan K."/>
            <person name="Foldi C."/>
            <person name="Dima B."/>
            <person name="Sanchez-Garcia M."/>
            <person name="Sanchez-Ramirez S."/>
            <person name="Szollosi G.J."/>
            <person name="Szarkandi J.G."/>
            <person name="Papp V."/>
            <person name="Albert L."/>
            <person name="Andreopoulos W."/>
            <person name="Angelini C."/>
            <person name="Antonin V."/>
            <person name="Barry K.W."/>
            <person name="Bougher N.L."/>
            <person name="Buchanan P."/>
            <person name="Buyck B."/>
            <person name="Bense V."/>
            <person name="Catcheside P."/>
            <person name="Chovatia M."/>
            <person name="Cooper J."/>
            <person name="Damon W."/>
            <person name="Desjardin D."/>
            <person name="Finy P."/>
            <person name="Geml J."/>
            <person name="Haridas S."/>
            <person name="Hughes K."/>
            <person name="Justo A."/>
            <person name="Karasinski D."/>
            <person name="Kautmanova I."/>
            <person name="Kiss B."/>
            <person name="Kocsube S."/>
            <person name="Kotiranta H."/>
            <person name="LaButti K.M."/>
            <person name="Lechner B.E."/>
            <person name="Liimatainen K."/>
            <person name="Lipzen A."/>
            <person name="Lukacs Z."/>
            <person name="Mihaltcheva S."/>
            <person name="Morgado L.N."/>
            <person name="Niskanen T."/>
            <person name="Noordeloos M.E."/>
            <person name="Ohm R.A."/>
            <person name="Ortiz-Santana B."/>
            <person name="Ovrebo C."/>
            <person name="Racz N."/>
            <person name="Riley R."/>
            <person name="Savchenko A."/>
            <person name="Shiryaev A."/>
            <person name="Soop K."/>
            <person name="Spirin V."/>
            <person name="Szebenyi C."/>
            <person name="Tomsovsky M."/>
            <person name="Tulloss R.E."/>
            <person name="Uehling J."/>
            <person name="Grigoriev I.V."/>
            <person name="Vagvolgyi C."/>
            <person name="Papp T."/>
            <person name="Martin F.M."/>
            <person name="Miettinen O."/>
            <person name="Hibbett D.S."/>
            <person name="Nagy L.G."/>
        </authorList>
    </citation>
    <scope>NUCLEOTIDE SEQUENCE [LARGE SCALE GENOMIC DNA]</scope>
    <source>
        <strain evidence="1 2">CBS 121175</strain>
    </source>
</reference>
<dbReference type="Proteomes" id="UP000307440">
    <property type="component" value="Unassembled WGS sequence"/>
</dbReference>
<accession>A0A5C3KRG4</accession>
<keyword evidence="2" id="KW-1185">Reference proteome</keyword>
<organism evidence="1 2">
    <name type="scientific">Coprinopsis marcescibilis</name>
    <name type="common">Agaric fungus</name>
    <name type="synonym">Psathyrella marcescibilis</name>
    <dbReference type="NCBI Taxonomy" id="230819"/>
    <lineage>
        <taxon>Eukaryota</taxon>
        <taxon>Fungi</taxon>
        <taxon>Dikarya</taxon>
        <taxon>Basidiomycota</taxon>
        <taxon>Agaricomycotina</taxon>
        <taxon>Agaricomycetes</taxon>
        <taxon>Agaricomycetidae</taxon>
        <taxon>Agaricales</taxon>
        <taxon>Agaricineae</taxon>
        <taxon>Psathyrellaceae</taxon>
        <taxon>Coprinopsis</taxon>
    </lineage>
</organism>
<dbReference type="AlphaFoldDB" id="A0A5C3KRG4"/>
<gene>
    <name evidence="1" type="ORF">FA15DRAFT_705840</name>
</gene>
<name>A0A5C3KRG4_COPMA</name>